<sequence>ERKYNQEVLAQANKELQLNNEELSKARELADKANQEKSIFLATMSHEIRTPMNGVIGMSALLSETELTSEQRIFTDTITSCGETLIHVINNILDFSKIESGNMELEHTEFNLRQLVEDIMDMFGIKAGQQGLDLVYEIADDVPEHIISDSLRLKQVLINLVSNAMKFTEKGEVGVRIRKNGQQANQQVSLMFEVWDTGIGISGDKINKLFKDFSQVDASTTRKYGGTGLGLAICERIVHLMNGSIHVRSEAGKGSAFIFTIVAGKGVQLPKDYMGTAMADIQGKKVLVVDDNITNLLILQKQFENWQLIPVITRSGQEALQVLGQYHDIELVITDMDMPEMDGIMLTRLIKEQFPDLPVILLSSIAEEITGERRVLFASVLTKPIKQQVLSKQVGSALRKQALMNTDRLLDKKLYTGFADRFPYEILTAEDNEVNQLVLKQILKRMGYHADIVKDGTEAIKAVNEKEYNLVLMDMQMPVMDGLEATRVIRRINIKQPVIIALTASAMKSDERLCLEAGMNDYISKPVKPEELMKMLSK</sequence>
<organism evidence="1 2">
    <name type="scientific">Russula earlei</name>
    <dbReference type="NCBI Taxonomy" id="71964"/>
    <lineage>
        <taxon>Eukaryota</taxon>
        <taxon>Fungi</taxon>
        <taxon>Dikarya</taxon>
        <taxon>Basidiomycota</taxon>
        <taxon>Agaricomycotina</taxon>
        <taxon>Agaricomycetes</taxon>
        <taxon>Russulales</taxon>
        <taxon>Russulaceae</taxon>
        <taxon>Russula</taxon>
    </lineage>
</organism>
<accession>A0ACC0TWJ2</accession>
<gene>
    <name evidence="1" type="ORF">F5148DRAFT_952777</name>
</gene>
<evidence type="ECO:0000313" key="1">
    <source>
        <dbReference type="EMBL" id="KAI9450331.1"/>
    </source>
</evidence>
<name>A0ACC0TWJ2_9AGAM</name>
<protein>
    <submittedName>
        <fullName evidence="1">Response regulator receiver domain protein</fullName>
    </submittedName>
</protein>
<evidence type="ECO:0000313" key="2">
    <source>
        <dbReference type="Proteomes" id="UP001207468"/>
    </source>
</evidence>
<dbReference type="EMBL" id="JAGFNK010000440">
    <property type="protein sequence ID" value="KAI9450331.1"/>
    <property type="molecule type" value="Genomic_DNA"/>
</dbReference>
<proteinExistence type="predicted"/>
<feature type="non-terminal residue" evidence="1">
    <location>
        <position position="538"/>
    </location>
</feature>
<comment type="caution">
    <text evidence="1">The sequence shown here is derived from an EMBL/GenBank/DDBJ whole genome shotgun (WGS) entry which is preliminary data.</text>
</comment>
<keyword evidence="2" id="KW-1185">Reference proteome</keyword>
<reference evidence="1" key="1">
    <citation type="submission" date="2021-03" db="EMBL/GenBank/DDBJ databases">
        <title>Evolutionary priming and transition to the ectomycorrhizal habit in an iconic lineage of mushroom-forming fungi: is preadaptation a requirement?</title>
        <authorList>
            <consortium name="DOE Joint Genome Institute"/>
            <person name="Looney B.P."/>
            <person name="Miyauchi S."/>
            <person name="Morin E."/>
            <person name="Drula E."/>
            <person name="Courty P.E."/>
            <person name="Chicoki N."/>
            <person name="Fauchery L."/>
            <person name="Kohler A."/>
            <person name="Kuo A."/>
            <person name="LaButti K."/>
            <person name="Pangilinan J."/>
            <person name="Lipzen A."/>
            <person name="Riley R."/>
            <person name="Andreopoulos W."/>
            <person name="He G."/>
            <person name="Johnson J."/>
            <person name="Barry K.W."/>
            <person name="Grigoriev I.V."/>
            <person name="Nagy L."/>
            <person name="Hibbett D."/>
            <person name="Henrissat B."/>
            <person name="Matheny P.B."/>
            <person name="Labbe J."/>
            <person name="Martin A.F."/>
        </authorList>
    </citation>
    <scope>NUCLEOTIDE SEQUENCE</scope>
    <source>
        <strain evidence="1">BPL698</strain>
    </source>
</reference>
<dbReference type="Proteomes" id="UP001207468">
    <property type="component" value="Unassembled WGS sequence"/>
</dbReference>
<feature type="non-terminal residue" evidence="1">
    <location>
        <position position="1"/>
    </location>
</feature>